<dbReference type="EMBL" id="VTOW01000001">
    <property type="protein sequence ID" value="NKE70068.1"/>
    <property type="molecule type" value="Genomic_DNA"/>
</dbReference>
<gene>
    <name evidence="15" type="ORF">MNODULE_04830</name>
</gene>
<evidence type="ECO:0000259" key="13">
    <source>
        <dbReference type="Pfam" id="PF05187"/>
    </source>
</evidence>
<evidence type="ECO:0000256" key="3">
    <source>
        <dbReference type="ARBA" id="ARBA00022630"/>
    </source>
</evidence>
<dbReference type="InterPro" id="IPR036188">
    <property type="entry name" value="FAD/NAD-bd_sf"/>
</dbReference>
<evidence type="ECO:0000256" key="10">
    <source>
        <dbReference type="ARBA" id="ARBA00023075"/>
    </source>
</evidence>
<keyword evidence="5 11" id="KW-0274">FAD</keyword>
<dbReference type="AlphaFoldDB" id="A0A7X6DNB5"/>
<keyword evidence="16" id="KW-1185">Reference proteome</keyword>
<keyword evidence="7 11" id="KW-0560">Oxidoreductase</keyword>
<evidence type="ECO:0000256" key="9">
    <source>
        <dbReference type="ARBA" id="ARBA00023014"/>
    </source>
</evidence>
<evidence type="ECO:0000256" key="4">
    <source>
        <dbReference type="ARBA" id="ARBA00022723"/>
    </source>
</evidence>
<comment type="cofactor">
    <cofactor evidence="1 11">
        <name>FAD</name>
        <dbReference type="ChEBI" id="CHEBI:57692"/>
    </cofactor>
</comment>
<dbReference type="InterPro" id="IPR049398">
    <property type="entry name" value="ETF-QO/FixC_UQ-bd"/>
</dbReference>
<comment type="function">
    <text evidence="11">Accepts electrons from ETF and reduces ubiquinone.</text>
</comment>
<dbReference type="Gene3D" id="3.30.70.20">
    <property type="match status" value="1"/>
</dbReference>
<dbReference type="GO" id="GO:0004174">
    <property type="term" value="F:electron-transferring-flavoprotein dehydrogenase activity"/>
    <property type="evidence" value="ECO:0007669"/>
    <property type="project" value="UniProtKB-UniRule"/>
</dbReference>
<feature type="domain" description="ETF-QO/FixC ubiquinone-binding" evidence="14">
    <location>
        <begin position="233"/>
        <end position="328"/>
    </location>
</feature>
<dbReference type="InterPro" id="IPR007859">
    <property type="entry name" value="ETF-QO/FixX_C"/>
</dbReference>
<organism evidence="15 16">
    <name type="scientific">Candidatus Manganitrophus noduliformans</name>
    <dbReference type="NCBI Taxonomy" id="2606439"/>
    <lineage>
        <taxon>Bacteria</taxon>
        <taxon>Pseudomonadati</taxon>
        <taxon>Nitrospirota</taxon>
        <taxon>Nitrospiria</taxon>
        <taxon>Candidatus Troglogloeales</taxon>
        <taxon>Candidatus Manganitrophaceae</taxon>
        <taxon>Candidatus Manganitrophus</taxon>
    </lineage>
</organism>
<evidence type="ECO:0000313" key="16">
    <source>
        <dbReference type="Proteomes" id="UP000534783"/>
    </source>
</evidence>
<comment type="cofactor">
    <cofactor evidence="11">
        <name>[4Fe-4S] cluster</name>
        <dbReference type="ChEBI" id="CHEBI:49883"/>
    </cofactor>
    <text evidence="11">Binds 1 [4Fe-4S] cluster.</text>
</comment>
<feature type="domain" description="ETF-QO/FixX C-terminal" evidence="13">
    <location>
        <begin position="469"/>
        <end position="560"/>
    </location>
</feature>
<proteinExistence type="predicted"/>
<dbReference type="Gene3D" id="3.50.50.60">
    <property type="entry name" value="FAD/NAD(P)-binding domain"/>
    <property type="match status" value="1"/>
</dbReference>
<dbReference type="InterPro" id="IPR040156">
    <property type="entry name" value="ETF-QO"/>
</dbReference>
<evidence type="ECO:0000313" key="15">
    <source>
        <dbReference type="EMBL" id="NKE70068.1"/>
    </source>
</evidence>
<keyword evidence="9 11" id="KW-0411">Iron-sulfur</keyword>
<dbReference type="GO" id="GO:0051539">
    <property type="term" value="F:4 iron, 4 sulfur cluster binding"/>
    <property type="evidence" value="ECO:0007669"/>
    <property type="project" value="UniProtKB-UniRule"/>
</dbReference>
<evidence type="ECO:0000256" key="5">
    <source>
        <dbReference type="ARBA" id="ARBA00022827"/>
    </source>
</evidence>
<reference evidence="15 16" key="1">
    <citation type="journal article" date="2020" name="Nature">
        <title>Bacterial chemolithoautotrophy via manganese oxidation.</title>
        <authorList>
            <person name="Yu H."/>
            <person name="Leadbetter J.R."/>
        </authorList>
    </citation>
    <scope>NUCLEOTIDE SEQUENCE [LARGE SCALE GENOMIC DNA]</scope>
    <source>
        <strain evidence="15 16">Mn-1</strain>
    </source>
</reference>
<dbReference type="Proteomes" id="UP000534783">
    <property type="component" value="Unassembled WGS sequence"/>
</dbReference>
<protein>
    <recommendedName>
        <fullName evidence="11">Electron transfer flavoprotein-ubiquinone oxidoreductase</fullName>
        <shortName evidence="11">ETF-QO</shortName>
        <ecNumber evidence="11">1.5.5.1</ecNumber>
    </recommendedName>
</protein>
<dbReference type="Pfam" id="PF21162">
    <property type="entry name" value="ETFQO_UQ-bd"/>
    <property type="match status" value="1"/>
</dbReference>
<sequence length="562" mass="60944">MKPSEFPPPVRPGEFISPVTSGPENRIEVGILFVGAGPANLAGAIRLAQLLDQAPEVKAALGEFPIAIVEKGKYPGAHLLAGAILNPVSLKRLFPGLKEGEFPLEVPVQKEALYLLSQEKEYKVPLPPTMRNHGNYVISVSRFGKWLAEQAEALGVSIFSETAGAKLLVENGAIRGVKSGDKGRDRTGAPMENFQEGAEILAKATVLGEGAQGHLTQTAIAHFEITRLNPQTYSLGVKEIWEVPHPPEEVIHTMGWPLRGEKKYNEFGGSFLYPMGGNLVSLGLVVGLGYRNACTSVHDLLQLMKTHPFFRKILEGGRRLENGWGAKTIPEGGYYSVPDRLHLPGGLLVGDSAGFLNVPALKGIHYAMASGMLAAEAIFEALKSGKDLGQPDALSGYDAAVRKSFILRDLHRVRNMRQAFDHGFVPGMLLAGLMTVTGGAFPGWRFQTRRDADEPLLLEKREYPKPDGKYIFDKLTSVHASGNSSRDNQPNHLRLEVRVPEEVGEAWIHMCPANVYEWGTDAEGKKVVRMNPTNCVQCGAIGAKGGRLTPPEGGSGPQYTLT</sequence>
<dbReference type="GO" id="GO:0046872">
    <property type="term" value="F:metal ion binding"/>
    <property type="evidence" value="ECO:0007669"/>
    <property type="project" value="UniProtKB-KW"/>
</dbReference>
<dbReference type="PANTHER" id="PTHR10617">
    <property type="entry name" value="ELECTRON TRANSFER FLAVOPROTEIN-UBIQUINONE OXIDOREDUCTASE"/>
    <property type="match status" value="1"/>
</dbReference>
<evidence type="ECO:0000256" key="7">
    <source>
        <dbReference type="ARBA" id="ARBA00023002"/>
    </source>
</evidence>
<dbReference type="SUPFAM" id="SSF54373">
    <property type="entry name" value="FAD-linked reductases, C-terminal domain"/>
    <property type="match status" value="1"/>
</dbReference>
<dbReference type="PANTHER" id="PTHR10617:SF107">
    <property type="entry name" value="ELECTRON TRANSFER FLAVOPROTEIN-UBIQUINONE OXIDOREDUCTASE, MITOCHONDRIAL"/>
    <property type="match status" value="1"/>
</dbReference>
<evidence type="ECO:0000256" key="2">
    <source>
        <dbReference type="ARBA" id="ARBA00022448"/>
    </source>
</evidence>
<keyword evidence="8 11" id="KW-0408">Iron</keyword>
<dbReference type="Pfam" id="PF05187">
    <property type="entry name" value="Fer4_ETF_QO"/>
    <property type="match status" value="1"/>
</dbReference>
<evidence type="ECO:0000256" key="8">
    <source>
        <dbReference type="ARBA" id="ARBA00023004"/>
    </source>
</evidence>
<dbReference type="SUPFAM" id="SSF54862">
    <property type="entry name" value="4Fe-4S ferredoxins"/>
    <property type="match status" value="1"/>
</dbReference>
<name>A0A7X6DNB5_9BACT</name>
<keyword evidence="10 11" id="KW-0830">Ubiquinone</keyword>
<evidence type="ECO:0000256" key="11">
    <source>
        <dbReference type="RuleBase" id="RU366068"/>
    </source>
</evidence>
<comment type="caution">
    <text evidence="15">The sequence shown here is derived from an EMBL/GenBank/DDBJ whole genome shotgun (WGS) entry which is preliminary data.</text>
</comment>
<dbReference type="RefSeq" id="WP_168058335.1">
    <property type="nucleotide sequence ID" value="NZ_VTOW01000001.1"/>
</dbReference>
<keyword evidence="4 11" id="KW-0479">Metal-binding</keyword>
<dbReference type="Gene3D" id="3.30.9.90">
    <property type="match status" value="1"/>
</dbReference>
<evidence type="ECO:0000256" key="1">
    <source>
        <dbReference type="ARBA" id="ARBA00001974"/>
    </source>
</evidence>
<accession>A0A7X6DNB5</accession>
<dbReference type="EC" id="1.5.5.1" evidence="11"/>
<evidence type="ECO:0000259" key="14">
    <source>
        <dbReference type="Pfam" id="PF21162"/>
    </source>
</evidence>
<comment type="catalytic activity">
    <reaction evidence="11">
        <text>a ubiquinone + reduced [electron-transfer flavoprotein] = a ubiquinol + oxidized [electron-transfer flavoprotein] + H(+)</text>
        <dbReference type="Rhea" id="RHEA:24052"/>
        <dbReference type="Rhea" id="RHEA-COMP:9565"/>
        <dbReference type="Rhea" id="RHEA-COMP:9566"/>
        <dbReference type="Rhea" id="RHEA-COMP:10685"/>
        <dbReference type="Rhea" id="RHEA-COMP:10686"/>
        <dbReference type="ChEBI" id="CHEBI:15378"/>
        <dbReference type="ChEBI" id="CHEBI:16389"/>
        <dbReference type="ChEBI" id="CHEBI:17976"/>
        <dbReference type="ChEBI" id="CHEBI:57692"/>
        <dbReference type="ChEBI" id="CHEBI:58307"/>
        <dbReference type="EC" id="1.5.5.1"/>
    </reaction>
</comment>
<keyword evidence="3 11" id="KW-0285">Flavoprotein</keyword>
<keyword evidence="2 11" id="KW-0813">Transport</keyword>
<evidence type="ECO:0000256" key="12">
    <source>
        <dbReference type="SAM" id="MobiDB-lite"/>
    </source>
</evidence>
<dbReference type="SUPFAM" id="SSF51905">
    <property type="entry name" value="FAD/NAD(P)-binding domain"/>
    <property type="match status" value="1"/>
</dbReference>
<keyword evidence="6 11" id="KW-0249">Electron transport</keyword>
<evidence type="ECO:0000256" key="6">
    <source>
        <dbReference type="ARBA" id="ARBA00022982"/>
    </source>
</evidence>
<feature type="region of interest" description="Disordered" evidence="12">
    <location>
        <begin position="543"/>
        <end position="562"/>
    </location>
</feature>